<evidence type="ECO:0000313" key="2">
    <source>
        <dbReference type="Proteomes" id="UP000563898"/>
    </source>
</evidence>
<dbReference type="RefSeq" id="WP_006372841.1">
    <property type="nucleotide sequence ID" value="NZ_JAAXPC010000014.1"/>
</dbReference>
<dbReference type="Pfam" id="PF15575">
    <property type="entry name" value="Imm49"/>
    <property type="match status" value="1"/>
</dbReference>
<organism evidence="1 2">
    <name type="scientific">Gordonia polyisoprenivorans</name>
    <dbReference type="NCBI Taxonomy" id="84595"/>
    <lineage>
        <taxon>Bacteria</taxon>
        <taxon>Bacillati</taxon>
        <taxon>Actinomycetota</taxon>
        <taxon>Actinomycetes</taxon>
        <taxon>Mycobacteriales</taxon>
        <taxon>Gordoniaceae</taxon>
        <taxon>Gordonia</taxon>
    </lineage>
</organism>
<dbReference type="OMA" id="LQTYWLR"/>
<dbReference type="AlphaFoldDB" id="A0A846WTS1"/>
<reference evidence="1 2" key="1">
    <citation type="submission" date="2020-04" db="EMBL/GenBank/DDBJ databases">
        <title>MicrobeNet Type strains.</title>
        <authorList>
            <person name="Nicholson A.C."/>
        </authorList>
    </citation>
    <scope>NUCLEOTIDE SEQUENCE [LARGE SCALE GENOMIC DNA]</scope>
    <source>
        <strain evidence="1 2">ATCC BAA-14</strain>
    </source>
</reference>
<accession>A0A846WTS1</accession>
<dbReference type="Proteomes" id="UP000563898">
    <property type="component" value="Unassembled WGS sequence"/>
</dbReference>
<sequence>MVNIVDAERWHEWGPEDYVERRWNEAREDVEDLLGLELPWNSDRIHDLQVELIDLCVWSLVGSGGVVGEEVWSALDAACEVCRVQFVRASLPKGEHRLSFEVLGRSLETGSSGPNPYTMAPDWLAALWLGLVARDRGLLDVLRDFEVEWMRASVEEGVWFDPYQEQWARAWQMLLRGERGEPVAQQVVEVMRLTDPELAPVAGAESVLQTEFPSVRLLWDVVSGSRSEFPVDVRVALEANKEYYTRPVENRVRMREGFVPWQILGPVCAAVDSGFEVGVQSQYLPDALVFDRRDRLRSGDSG</sequence>
<gene>
    <name evidence="1" type="ORF">HGA05_21110</name>
</gene>
<dbReference type="EMBL" id="JAAXPC010000014">
    <property type="protein sequence ID" value="NKY04073.1"/>
    <property type="molecule type" value="Genomic_DNA"/>
</dbReference>
<name>A0A846WTS1_9ACTN</name>
<proteinExistence type="predicted"/>
<comment type="caution">
    <text evidence="1">The sequence shown here is derived from an EMBL/GenBank/DDBJ whole genome shotgun (WGS) entry which is preliminary data.</text>
</comment>
<protein>
    <submittedName>
        <fullName evidence="1">Immunity 49 family protein</fullName>
    </submittedName>
</protein>
<evidence type="ECO:0000313" key="1">
    <source>
        <dbReference type="EMBL" id="NKY04073.1"/>
    </source>
</evidence>
<dbReference type="InterPro" id="IPR029074">
    <property type="entry name" value="Imm49"/>
</dbReference>